<gene>
    <name evidence="2" type="ORF">N781_06190</name>
</gene>
<evidence type="ECO:0000313" key="2">
    <source>
        <dbReference type="EMBL" id="KGX90953.1"/>
    </source>
</evidence>
<dbReference type="Gene3D" id="2.30.110.10">
    <property type="entry name" value="Electron Transport, Fmn-binding Protein, Chain A"/>
    <property type="match status" value="1"/>
</dbReference>
<dbReference type="Proteomes" id="UP000030528">
    <property type="component" value="Unassembled WGS sequence"/>
</dbReference>
<dbReference type="STRING" id="1385510.GCA_000425205_02819"/>
<accession>A0A0A5GIB5</accession>
<organism evidence="2 3">
    <name type="scientific">Pontibacillus halophilus JSM 076056 = DSM 19796</name>
    <dbReference type="NCBI Taxonomy" id="1385510"/>
    <lineage>
        <taxon>Bacteria</taxon>
        <taxon>Bacillati</taxon>
        <taxon>Bacillota</taxon>
        <taxon>Bacilli</taxon>
        <taxon>Bacillales</taxon>
        <taxon>Bacillaceae</taxon>
        <taxon>Pontibacillus</taxon>
    </lineage>
</organism>
<sequence length="147" mass="16934">MNIIRDTGKSFDLEDFLSKPLVAHLSTVVEDAPRDSPVWFYWKDNKIWIIGTASDTFPDRIRENPKCAIGIVNYNHHNGLFLHAGFRGTATVKPFEKIIADQLISRYLGTEIEEWDPRFKNLDNSNVLICFTPETVVVRDQSFVLHK</sequence>
<dbReference type="InterPro" id="IPR012349">
    <property type="entry name" value="Split_barrel_FMN-bd"/>
</dbReference>
<protein>
    <submittedName>
        <fullName evidence="2">Pyridoxamine 5-phosphate oxidase</fullName>
    </submittedName>
</protein>
<dbReference type="Pfam" id="PF01243">
    <property type="entry name" value="PNPOx_N"/>
    <property type="match status" value="1"/>
</dbReference>
<proteinExistence type="predicted"/>
<dbReference type="AlphaFoldDB" id="A0A0A5GIB5"/>
<reference evidence="2 3" key="1">
    <citation type="submission" date="2013-08" db="EMBL/GenBank/DDBJ databases">
        <authorList>
            <person name="Huang J."/>
            <person name="Wang G."/>
        </authorList>
    </citation>
    <scope>NUCLEOTIDE SEQUENCE [LARGE SCALE GENOMIC DNA]</scope>
    <source>
        <strain evidence="2 3">JSM 076056</strain>
    </source>
</reference>
<dbReference type="SUPFAM" id="SSF50475">
    <property type="entry name" value="FMN-binding split barrel"/>
    <property type="match status" value="1"/>
</dbReference>
<dbReference type="RefSeq" id="WP_026801115.1">
    <property type="nucleotide sequence ID" value="NZ_AULI01000012.1"/>
</dbReference>
<keyword evidence="3" id="KW-1185">Reference proteome</keyword>
<evidence type="ECO:0000313" key="3">
    <source>
        <dbReference type="Proteomes" id="UP000030528"/>
    </source>
</evidence>
<comment type="caution">
    <text evidence="2">The sequence shown here is derived from an EMBL/GenBank/DDBJ whole genome shotgun (WGS) entry which is preliminary data.</text>
</comment>
<feature type="domain" description="Pyridoxamine 5'-phosphate oxidase N-terminal" evidence="1">
    <location>
        <begin position="13"/>
        <end position="136"/>
    </location>
</feature>
<evidence type="ECO:0000259" key="1">
    <source>
        <dbReference type="Pfam" id="PF01243"/>
    </source>
</evidence>
<dbReference type="InterPro" id="IPR011576">
    <property type="entry name" value="Pyridox_Oxase_N"/>
</dbReference>
<dbReference type="EMBL" id="AVPE01000012">
    <property type="protein sequence ID" value="KGX90953.1"/>
    <property type="molecule type" value="Genomic_DNA"/>
</dbReference>
<dbReference type="eggNOG" id="COG3576">
    <property type="taxonomic scope" value="Bacteria"/>
</dbReference>
<name>A0A0A5GIB5_9BACI</name>